<evidence type="ECO:0000256" key="1">
    <source>
        <dbReference type="SAM" id="SignalP"/>
    </source>
</evidence>
<dbReference type="Proteomes" id="UP000436088">
    <property type="component" value="Unassembled WGS sequence"/>
</dbReference>
<dbReference type="InterPro" id="IPR020850">
    <property type="entry name" value="GED_dom"/>
</dbReference>
<dbReference type="GO" id="GO:0003924">
    <property type="term" value="F:GTPase activity"/>
    <property type="evidence" value="ECO:0007669"/>
    <property type="project" value="InterPro"/>
</dbReference>
<keyword evidence="1" id="KW-0732">Signal</keyword>
<dbReference type="Gene3D" id="1.20.120.1240">
    <property type="entry name" value="Dynamin, middle domain"/>
    <property type="match status" value="1"/>
</dbReference>
<dbReference type="AlphaFoldDB" id="A0A6A2ZV33"/>
<dbReference type="EMBL" id="VEPZ02001089">
    <property type="protein sequence ID" value="KAE8695277.1"/>
    <property type="molecule type" value="Genomic_DNA"/>
</dbReference>
<dbReference type="PROSITE" id="PS51388">
    <property type="entry name" value="GED"/>
    <property type="match status" value="1"/>
</dbReference>
<feature type="signal peptide" evidence="1">
    <location>
        <begin position="1"/>
        <end position="20"/>
    </location>
</feature>
<dbReference type="Pfam" id="PF02212">
    <property type="entry name" value="GED"/>
    <property type="match status" value="1"/>
</dbReference>
<evidence type="ECO:0000313" key="3">
    <source>
        <dbReference type="EMBL" id="KAE8695277.1"/>
    </source>
</evidence>
<feature type="chain" id="PRO_5025527313" description="GED domain-containing protein" evidence="1">
    <location>
        <begin position="21"/>
        <end position="123"/>
    </location>
</feature>
<feature type="domain" description="GED" evidence="2">
    <location>
        <begin position="80"/>
        <end position="123"/>
    </location>
</feature>
<gene>
    <name evidence="3" type="ORF">F3Y22_tig00110722pilonHSYRG00039</name>
</gene>
<name>A0A6A2ZV33_HIBSY</name>
<comment type="caution">
    <text evidence="3">The sequence shown here is derived from an EMBL/GenBank/DDBJ whole genome shotgun (WGS) entry which is preliminary data.</text>
</comment>
<organism evidence="3 4">
    <name type="scientific">Hibiscus syriacus</name>
    <name type="common">Rose of Sharon</name>
    <dbReference type="NCBI Taxonomy" id="106335"/>
    <lineage>
        <taxon>Eukaryota</taxon>
        <taxon>Viridiplantae</taxon>
        <taxon>Streptophyta</taxon>
        <taxon>Embryophyta</taxon>
        <taxon>Tracheophyta</taxon>
        <taxon>Spermatophyta</taxon>
        <taxon>Magnoliopsida</taxon>
        <taxon>eudicotyledons</taxon>
        <taxon>Gunneridae</taxon>
        <taxon>Pentapetalae</taxon>
        <taxon>rosids</taxon>
        <taxon>malvids</taxon>
        <taxon>Malvales</taxon>
        <taxon>Malvaceae</taxon>
        <taxon>Malvoideae</taxon>
        <taxon>Hibiscus</taxon>
    </lineage>
</organism>
<evidence type="ECO:0000259" key="2">
    <source>
        <dbReference type="PROSITE" id="PS51388"/>
    </source>
</evidence>
<evidence type="ECO:0000313" key="4">
    <source>
        <dbReference type="Proteomes" id="UP000436088"/>
    </source>
</evidence>
<proteinExistence type="predicted"/>
<dbReference type="InterPro" id="IPR003130">
    <property type="entry name" value="GED"/>
</dbReference>
<keyword evidence="4" id="KW-1185">Reference proteome</keyword>
<protein>
    <recommendedName>
        <fullName evidence="2">GED domain-containing protein</fullName>
    </recommendedName>
</protein>
<sequence>MVAPKTLFLMFLCTSGSTWGISSIFGGSDNRSSVKESSTNKQHSEPVHDMEQALFMIHLRETPSILRPSEDRSETEAIEIAITKLLLGSYYDIVRKNIEDSVPKAIMHFLVNPMITVYAYMSC</sequence>
<accession>A0A6A2ZV33</accession>
<dbReference type="GO" id="GO:0005525">
    <property type="term" value="F:GTP binding"/>
    <property type="evidence" value="ECO:0007669"/>
    <property type="project" value="InterPro"/>
</dbReference>
<reference evidence="3" key="1">
    <citation type="submission" date="2019-09" db="EMBL/GenBank/DDBJ databases">
        <title>Draft genome information of white flower Hibiscus syriacus.</title>
        <authorList>
            <person name="Kim Y.-M."/>
        </authorList>
    </citation>
    <scope>NUCLEOTIDE SEQUENCE [LARGE SCALE GENOMIC DNA]</scope>
    <source>
        <strain evidence="3">YM2019G1</strain>
    </source>
</reference>